<dbReference type="Proteomes" id="UP000191448">
    <property type="component" value="Unassembled WGS sequence"/>
</dbReference>
<dbReference type="EMBL" id="LTAY01000059">
    <property type="protein sequence ID" value="OPX47070.1"/>
    <property type="molecule type" value="Genomic_DNA"/>
</dbReference>
<dbReference type="InterPro" id="IPR003797">
    <property type="entry name" value="DegV"/>
</dbReference>
<dbReference type="RefSeq" id="WP_080023556.1">
    <property type="nucleotide sequence ID" value="NZ_LTAY01000059.1"/>
</dbReference>
<comment type="function">
    <text evidence="1">May bind long-chain fatty acids, such as palmitate, and may play a role in lipid transport or fatty acid metabolism.</text>
</comment>
<gene>
    <name evidence="3" type="ORF">CLTHE_23090</name>
</gene>
<evidence type="ECO:0000313" key="3">
    <source>
        <dbReference type="EMBL" id="OPX47070.1"/>
    </source>
</evidence>
<dbReference type="PANTHER" id="PTHR33434">
    <property type="entry name" value="DEGV DOMAIN-CONTAINING PROTEIN DR_1986-RELATED"/>
    <property type="match status" value="1"/>
</dbReference>
<organism evidence="3 4">
    <name type="scientific">Clostridium thermobutyricum DSM 4928</name>
    <dbReference type="NCBI Taxonomy" id="1121339"/>
    <lineage>
        <taxon>Bacteria</taxon>
        <taxon>Bacillati</taxon>
        <taxon>Bacillota</taxon>
        <taxon>Clostridia</taxon>
        <taxon>Eubacteriales</taxon>
        <taxon>Clostridiaceae</taxon>
        <taxon>Clostridium</taxon>
    </lineage>
</organism>
<reference evidence="3 4" key="1">
    <citation type="submission" date="2016-02" db="EMBL/GenBank/DDBJ databases">
        <title>Genome sequence of Clostridium thermobutyricum DSM 4928.</title>
        <authorList>
            <person name="Poehlein A."/>
            <person name="Daniel R."/>
        </authorList>
    </citation>
    <scope>NUCLEOTIDE SEQUENCE [LARGE SCALE GENOMIC DNA]</scope>
    <source>
        <strain evidence="3 4">DSM 4928</strain>
    </source>
</reference>
<dbReference type="PROSITE" id="PS51482">
    <property type="entry name" value="DEGV"/>
    <property type="match status" value="1"/>
</dbReference>
<dbReference type="Gene3D" id="3.40.50.10170">
    <property type="match status" value="1"/>
</dbReference>
<protein>
    <submittedName>
        <fullName evidence="3">DegV domain-containing protein</fullName>
    </submittedName>
</protein>
<dbReference type="OrthoDB" id="9781230at2"/>
<evidence type="ECO:0000313" key="4">
    <source>
        <dbReference type="Proteomes" id="UP000191448"/>
    </source>
</evidence>
<comment type="caution">
    <text evidence="3">The sequence shown here is derived from an EMBL/GenBank/DDBJ whole genome shotgun (WGS) entry which is preliminary data.</text>
</comment>
<evidence type="ECO:0000256" key="2">
    <source>
        <dbReference type="ARBA" id="ARBA00023121"/>
    </source>
</evidence>
<dbReference type="AlphaFoldDB" id="A0A1V4ST54"/>
<dbReference type="InterPro" id="IPR043168">
    <property type="entry name" value="DegV_C"/>
</dbReference>
<keyword evidence="2" id="KW-0446">Lipid-binding</keyword>
<dbReference type="Pfam" id="PF02645">
    <property type="entry name" value="DegV"/>
    <property type="match status" value="1"/>
</dbReference>
<dbReference type="Gene3D" id="3.30.1180.10">
    <property type="match status" value="1"/>
</dbReference>
<proteinExistence type="predicted"/>
<dbReference type="NCBIfam" id="TIGR00762">
    <property type="entry name" value="DegV"/>
    <property type="match status" value="1"/>
</dbReference>
<evidence type="ECO:0000256" key="1">
    <source>
        <dbReference type="ARBA" id="ARBA00003238"/>
    </source>
</evidence>
<dbReference type="GO" id="GO:0008289">
    <property type="term" value="F:lipid binding"/>
    <property type="evidence" value="ECO:0007669"/>
    <property type="project" value="UniProtKB-KW"/>
</dbReference>
<dbReference type="PANTHER" id="PTHR33434:SF3">
    <property type="entry name" value="DEGV DOMAIN-CONTAINING PROTEIN YITS"/>
    <property type="match status" value="1"/>
</dbReference>
<name>A0A1V4ST54_9CLOT</name>
<sequence length="282" mass="31387">MQKIALVTDSGSDLTLEELKENNIELVPFRIIYPEKEYNDVLEISPDDVYNRLKEHIPTTSLPSIDYMEGVLNRLEKEGYTHVIMISISSHFSGTGNSFRLLLEDHPNLTSFVFDSKTLSAPQGTLVLMTAKMIRDGLSFEEICEKLPILRTQSHGYFTIDTLEYLKKGGRIGSVAGTIGSVLNIKPIIWVSDEGVYETYAKVRGQKQALSRLQKIAKQELDKYGDCDVTVLSGGADDLAQKLYEMIKDFDHIKSIRFSKIGPALGVNTGPGTVGVSLQEVH</sequence>
<dbReference type="SUPFAM" id="SSF82549">
    <property type="entry name" value="DAK1/DegV-like"/>
    <property type="match status" value="1"/>
</dbReference>
<accession>A0A1V4ST54</accession>
<dbReference type="InterPro" id="IPR050270">
    <property type="entry name" value="DegV_domain_contain"/>
</dbReference>